<comment type="caution">
    <text evidence="8">The sequence shown here is derived from an EMBL/GenBank/DDBJ whole genome shotgun (WGS) entry which is preliminary data.</text>
</comment>
<dbReference type="InterPro" id="IPR009056">
    <property type="entry name" value="Cyt_c-like_dom"/>
</dbReference>
<evidence type="ECO:0000259" key="7">
    <source>
        <dbReference type="PROSITE" id="PS51007"/>
    </source>
</evidence>
<sequence>MNLLPRGQSSGRYRMPGLALALTVLLAGCGGGDGESPMSSMHSASKSLFNVFSAAAEGPEMPLTPKAANATSRERDDLDARFAIDGDRNTRWGSRFTDDQDFTLEFAQNVVITRVRIDWENAHARKYALQVSEDGDNWTTIKTVNDSQGGVEDLTGFAGEGRYLRVKGIERAGQYGYSILEIQAFTGTPSNPDAPTEPAPEIPVDLSKPGVPVKPAGASSSRPENGGLGASMAIDGKPNTRWASHQDDGNGGWIQFDFAAPTPIGYIKLNWENSYAKQYKLQTSNDNVNWTDLRIVDKGQGGVEEFFNLNIVARHVRLQGLMRATQYGYSLWEVEFKTPGSDNTIPAQPTSAHAFPANGNGWTPLPGSSDALESLQFTLADGTLVTRFGVRVQDRHGRERGEEWNEIGYGPNETVDPATGLPRDKGPGRHLTFVPQYHQNRTWGVEIIDRSRVPNNTRPVLIVNQYTQVDFRPGEVAFFRGFDRPGVTGFGWMNPGQLVNDKVAMCPATPYPRNNTLYNANLANGDCALQHWNYPGHAELNADGFPNGRSVPARPLVAGDVVEISPSMFSTTAAMQAKGDFGGIRYYSNEWTYVVGQGLRPWYGVQPRLMNAPLPLDTLSGGIGSVSYNYSDNGSFMFQQPHNNTGMQNMQRFVEGRRLVHTNFTTGKHNEPGNDPHPNIAGLQGQRFNQAACIACHTGNGRSPAPEVGRRLDTMAVRVATTAADGAQLPHPTYGTTVQMNASTAAGTPQNWGGVRVKEFDTRTVKLADGTDVQLRKPVLVFDGPTPDTVSLRAAQPMIGAGLLEAVPEADILARVRSTPDQDGVKGVANFVFDPETGAVHLGRFGWKASKATLRHQTASALLQDMSVTSPVYPNRSCDSNPAGCATAPKERGISEADLKQISNYLALLAVPAQRSLPSGFPKGVSPIEELDVDTRQVAAGAKLFEAMRCVACHTASMKTGSNHLFAELRDQTIRPYTDLLLHDMGPGLADDYKEGQASGRMWRTPALWGLGYTEKVLDREGAVGYLHDGRARNLTEAIMWHDGEAAAARNRFAKLNKAQRDELMAFLRSL</sequence>
<feature type="region of interest" description="Disordered" evidence="5">
    <location>
        <begin position="399"/>
        <end position="418"/>
    </location>
</feature>
<evidence type="ECO:0000259" key="6">
    <source>
        <dbReference type="PROSITE" id="PS50022"/>
    </source>
</evidence>
<dbReference type="InterPro" id="IPR051395">
    <property type="entry name" value="Cytochrome_c_Peroxidase/MauG"/>
</dbReference>
<dbReference type="InterPro" id="IPR010538">
    <property type="entry name" value="DHOR"/>
</dbReference>
<dbReference type="SUPFAM" id="SSF49785">
    <property type="entry name" value="Galactose-binding domain-like"/>
    <property type="match status" value="2"/>
</dbReference>
<reference evidence="8 9" key="1">
    <citation type="submission" date="2014-10" db="EMBL/GenBank/DDBJ databases">
        <authorList>
            <person name="Seo M.-J."/>
            <person name="Seok Y.J."/>
            <person name="Cha I.-T."/>
        </authorList>
    </citation>
    <scope>NUCLEOTIDE SEQUENCE [LARGE SCALE GENOMIC DNA]</scope>
    <source>
        <strain evidence="8 9">NEU</strain>
    </source>
</reference>
<protein>
    <submittedName>
        <fullName evidence="8">Cytochrome c family protein</fullName>
    </submittedName>
</protein>
<dbReference type="PANTHER" id="PTHR30600:SF4">
    <property type="entry name" value="CYTOCHROME C DOMAIN-CONTAINING PROTEIN"/>
    <property type="match status" value="1"/>
</dbReference>
<dbReference type="Gene3D" id="2.60.120.260">
    <property type="entry name" value="Galactose-binding domain-like"/>
    <property type="match status" value="2"/>
</dbReference>
<dbReference type="Proteomes" id="UP000180246">
    <property type="component" value="Unassembled WGS sequence"/>
</dbReference>
<dbReference type="Gene3D" id="1.10.760.10">
    <property type="entry name" value="Cytochrome c-like domain"/>
    <property type="match status" value="1"/>
</dbReference>
<dbReference type="SUPFAM" id="SSF46626">
    <property type="entry name" value="Cytochrome c"/>
    <property type="match status" value="1"/>
</dbReference>
<evidence type="ECO:0000313" key="9">
    <source>
        <dbReference type="Proteomes" id="UP000180246"/>
    </source>
</evidence>
<dbReference type="PROSITE" id="PS51007">
    <property type="entry name" value="CYTC"/>
    <property type="match status" value="2"/>
</dbReference>
<feature type="region of interest" description="Disordered" evidence="5">
    <location>
        <begin position="188"/>
        <end position="228"/>
    </location>
</feature>
<evidence type="ECO:0000256" key="2">
    <source>
        <dbReference type="ARBA" id="ARBA00022723"/>
    </source>
</evidence>
<evidence type="ECO:0000256" key="1">
    <source>
        <dbReference type="ARBA" id="ARBA00022617"/>
    </source>
</evidence>
<evidence type="ECO:0000256" key="5">
    <source>
        <dbReference type="SAM" id="MobiDB-lite"/>
    </source>
</evidence>
<dbReference type="GO" id="GO:0004130">
    <property type="term" value="F:cytochrome-c peroxidase activity"/>
    <property type="evidence" value="ECO:0007669"/>
    <property type="project" value="TreeGrafter"/>
</dbReference>
<keyword evidence="1 4" id="KW-0349">Heme</keyword>
<dbReference type="PROSITE" id="PS50022">
    <property type="entry name" value="FA58C_3"/>
    <property type="match status" value="2"/>
</dbReference>
<evidence type="ECO:0000256" key="4">
    <source>
        <dbReference type="PROSITE-ProRule" id="PRU00433"/>
    </source>
</evidence>
<dbReference type="EMBL" id="JRYB01000001">
    <property type="protein sequence ID" value="OIJ43194.1"/>
    <property type="molecule type" value="Genomic_DNA"/>
</dbReference>
<evidence type="ECO:0000313" key="8">
    <source>
        <dbReference type="EMBL" id="OIJ43194.1"/>
    </source>
</evidence>
<dbReference type="AlphaFoldDB" id="A0A1S2NET7"/>
<dbReference type="InterPro" id="IPR036909">
    <property type="entry name" value="Cyt_c-like_dom_sf"/>
</dbReference>
<name>A0A1S2NET7_9BURK</name>
<dbReference type="InterPro" id="IPR008979">
    <property type="entry name" value="Galactose-bd-like_sf"/>
</dbReference>
<gene>
    <name evidence="8" type="ORF">LO55_4186</name>
</gene>
<dbReference type="GO" id="GO:0046872">
    <property type="term" value="F:metal ion binding"/>
    <property type="evidence" value="ECO:0007669"/>
    <property type="project" value="UniProtKB-KW"/>
</dbReference>
<dbReference type="Pfam" id="PF00754">
    <property type="entry name" value="F5_F8_type_C"/>
    <property type="match status" value="2"/>
</dbReference>
<dbReference type="GO" id="GO:0020037">
    <property type="term" value="F:heme binding"/>
    <property type="evidence" value="ECO:0007669"/>
    <property type="project" value="InterPro"/>
</dbReference>
<keyword evidence="2 4" id="KW-0479">Metal-binding</keyword>
<dbReference type="PROSITE" id="PS51257">
    <property type="entry name" value="PROKAR_LIPOPROTEIN"/>
    <property type="match status" value="1"/>
</dbReference>
<evidence type="ECO:0000256" key="3">
    <source>
        <dbReference type="ARBA" id="ARBA00023004"/>
    </source>
</evidence>
<feature type="domain" description="F5/8 type C" evidence="6">
    <location>
        <begin position="199"/>
        <end position="339"/>
    </location>
</feature>
<dbReference type="GO" id="GO:0009055">
    <property type="term" value="F:electron transfer activity"/>
    <property type="evidence" value="ECO:0007669"/>
    <property type="project" value="InterPro"/>
</dbReference>
<dbReference type="PANTHER" id="PTHR30600">
    <property type="entry name" value="CYTOCHROME C PEROXIDASE-RELATED"/>
    <property type="match status" value="1"/>
</dbReference>
<feature type="domain" description="F5/8 type C" evidence="6">
    <location>
        <begin position="44"/>
        <end position="187"/>
    </location>
</feature>
<proteinExistence type="predicted"/>
<dbReference type="Pfam" id="PF06537">
    <property type="entry name" value="DHOR"/>
    <property type="match status" value="1"/>
</dbReference>
<accession>A0A1S2NET7</accession>
<dbReference type="RefSeq" id="WP_071362932.1">
    <property type="nucleotide sequence ID" value="NZ_JRYB01000001.1"/>
</dbReference>
<feature type="domain" description="Cytochrome c" evidence="7">
    <location>
        <begin position="936"/>
        <end position="1071"/>
    </location>
</feature>
<dbReference type="InterPro" id="IPR000421">
    <property type="entry name" value="FA58C"/>
</dbReference>
<feature type="domain" description="Cytochrome c" evidence="7">
    <location>
        <begin position="680"/>
        <end position="910"/>
    </location>
</feature>
<keyword evidence="3 4" id="KW-0408">Iron</keyword>
<organism evidence="8 9">
    <name type="scientific">Massilia timonae</name>
    <dbReference type="NCBI Taxonomy" id="47229"/>
    <lineage>
        <taxon>Bacteria</taxon>
        <taxon>Pseudomonadati</taxon>
        <taxon>Pseudomonadota</taxon>
        <taxon>Betaproteobacteria</taxon>
        <taxon>Burkholderiales</taxon>
        <taxon>Oxalobacteraceae</taxon>
        <taxon>Telluria group</taxon>
        <taxon>Massilia</taxon>
    </lineage>
</organism>